<sequence length="120" mass="12784">MSAGCCGDADRPGVREVERLMDDLAEARLRARAARLRAEGEVASRRAGMLEYLSLNPGNRRVEESLGMLAAAADEAGAAYDALEAGQAREESRLEGALADARGRARRAGPVETGEPSVWE</sequence>
<evidence type="ECO:0000313" key="3">
    <source>
        <dbReference type="Proteomes" id="UP000000333"/>
    </source>
</evidence>
<dbReference type="AlphaFoldDB" id="E1QWW5"/>
<evidence type="ECO:0000313" key="2">
    <source>
        <dbReference type="EMBL" id="ADK68618.1"/>
    </source>
</evidence>
<organism evidence="2 3">
    <name type="scientific">Olsenella uli (strain ATCC 49627 / DSM 7084 / CCUG 31166 / CIP 109912 / JCM 12494 / LMG 11480 / NCIMB 702895 / VPI D76D-27C)</name>
    <name type="common">Lactobacillus uli</name>
    <dbReference type="NCBI Taxonomy" id="633147"/>
    <lineage>
        <taxon>Bacteria</taxon>
        <taxon>Bacillati</taxon>
        <taxon>Actinomycetota</taxon>
        <taxon>Coriobacteriia</taxon>
        <taxon>Coriobacteriales</taxon>
        <taxon>Atopobiaceae</taxon>
        <taxon>Olsenella</taxon>
    </lineage>
</organism>
<dbReference type="EMBL" id="CP002106">
    <property type="protein sequence ID" value="ADK68618.1"/>
    <property type="molecule type" value="Genomic_DNA"/>
</dbReference>
<proteinExistence type="predicted"/>
<reference evidence="2 3" key="1">
    <citation type="journal article" date="2010" name="Stand. Genomic Sci.">
        <title>Complete genome sequence of Olsenella uli type strain (VPI D76D-27C).</title>
        <authorList>
            <person name="Goker M."/>
            <person name="Held B."/>
            <person name="Lucas S."/>
            <person name="Nolan M."/>
            <person name="Yasawong M."/>
            <person name="Glavina Del Rio T."/>
            <person name="Tice H."/>
            <person name="Cheng J.F."/>
            <person name="Bruce D."/>
            <person name="Detter J.C."/>
            <person name="Tapia R."/>
            <person name="Han C."/>
            <person name="Goodwin L."/>
            <person name="Pitluck S."/>
            <person name="Liolios K."/>
            <person name="Ivanova N."/>
            <person name="Mavromatis K."/>
            <person name="Mikhailova N."/>
            <person name="Pati A."/>
            <person name="Chen A."/>
            <person name="Palaniappan K."/>
            <person name="Land M."/>
            <person name="Hauser L."/>
            <person name="Chang Y.J."/>
            <person name="Jeffries C.D."/>
            <person name="Rohde M."/>
            <person name="Sikorski J."/>
            <person name="Pukall R."/>
            <person name="Woyke T."/>
            <person name="Bristow J."/>
            <person name="Eisen J.A."/>
            <person name="Markowitz V."/>
            <person name="Hugenholtz P."/>
            <person name="Kyrpides N.C."/>
            <person name="Klenk H.P."/>
            <person name="Lapidus A."/>
        </authorList>
    </citation>
    <scope>NUCLEOTIDE SEQUENCE [LARGE SCALE GENOMIC DNA]</scope>
    <source>
        <strain evidence="3">ATCC 49627 / DSM 7084 / CIP 109912 / JCM 12494 / NCIMB 702895 / VPI D76D-27C</strain>
    </source>
</reference>
<dbReference type="RefSeq" id="WP_013252370.1">
    <property type="nucleotide sequence ID" value="NC_014363.1"/>
</dbReference>
<dbReference type="STRING" id="633147.Olsu_1519"/>
<keyword evidence="3" id="KW-1185">Reference proteome</keyword>
<name>E1QWW5_OLSUV</name>
<accession>E1QWW5</accession>
<dbReference type="KEGG" id="ols:Olsu_1519"/>
<feature type="region of interest" description="Disordered" evidence="1">
    <location>
        <begin position="91"/>
        <end position="120"/>
    </location>
</feature>
<evidence type="ECO:0000256" key="1">
    <source>
        <dbReference type="SAM" id="MobiDB-lite"/>
    </source>
</evidence>
<gene>
    <name evidence="2" type="ordered locus">Olsu_1519</name>
</gene>
<dbReference type="GeneID" id="78512906"/>
<dbReference type="HOGENOM" id="CLU_2047292_0_0_11"/>
<protein>
    <submittedName>
        <fullName evidence="2">Chromosome segregation protein SMC</fullName>
    </submittedName>
</protein>
<dbReference type="Proteomes" id="UP000000333">
    <property type="component" value="Chromosome"/>
</dbReference>